<protein>
    <submittedName>
        <fullName evidence="2">Uncharacterized protein</fullName>
    </submittedName>
</protein>
<gene>
    <name evidence="2" type="ORF">HPHI1048_LOCUS10620</name>
</gene>
<feature type="compositionally biased region" description="Basic and acidic residues" evidence="1">
    <location>
        <begin position="71"/>
        <end position="80"/>
    </location>
</feature>
<evidence type="ECO:0000256" key="1">
    <source>
        <dbReference type="SAM" id="MobiDB-lite"/>
    </source>
</evidence>
<reference evidence="2" key="1">
    <citation type="submission" date="2021-01" db="EMBL/GenBank/DDBJ databases">
        <authorList>
            <person name="Corre E."/>
            <person name="Pelletier E."/>
            <person name="Niang G."/>
            <person name="Scheremetjew M."/>
            <person name="Finn R."/>
            <person name="Kale V."/>
            <person name="Holt S."/>
            <person name="Cochrane G."/>
            <person name="Meng A."/>
            <person name="Brown T."/>
            <person name="Cohen L."/>
        </authorList>
    </citation>
    <scope>NUCLEOTIDE SEQUENCE</scope>
    <source>
        <strain evidence="2">CCMP325</strain>
    </source>
</reference>
<proteinExistence type="predicted"/>
<organism evidence="2">
    <name type="scientific">Hanusia phi</name>
    <dbReference type="NCBI Taxonomy" id="3032"/>
    <lineage>
        <taxon>Eukaryota</taxon>
        <taxon>Cryptophyceae</taxon>
        <taxon>Pyrenomonadales</taxon>
        <taxon>Geminigeraceae</taxon>
        <taxon>Hanusia</taxon>
    </lineage>
</organism>
<name>A0A7S0HFR2_9CRYP</name>
<dbReference type="AlphaFoldDB" id="A0A7S0HFR2"/>
<accession>A0A7S0HFR2</accession>
<evidence type="ECO:0000313" key="2">
    <source>
        <dbReference type="EMBL" id="CAD8484395.1"/>
    </source>
</evidence>
<sequence length="119" mass="12864">MQHSNKHGKVDATNGRKGMVVSLDVEEYSQFASIFGAPRIAGDDGPGELLQPFEDGLTWNVRWSKTGGESRGGEEAEEGGRSGGQLLHRRIQVVSPEGRSARHRQELCGPDLPLAPAED</sequence>
<dbReference type="EMBL" id="HBEO01015633">
    <property type="protein sequence ID" value="CAD8484395.1"/>
    <property type="molecule type" value="Transcribed_RNA"/>
</dbReference>
<feature type="region of interest" description="Disordered" evidence="1">
    <location>
        <begin position="64"/>
        <end position="119"/>
    </location>
</feature>